<evidence type="ECO:0000256" key="1">
    <source>
        <dbReference type="SAM" id="SignalP"/>
    </source>
</evidence>
<organism evidence="2 3">
    <name type="scientific">Chitinophaga flava</name>
    <dbReference type="NCBI Taxonomy" id="2259036"/>
    <lineage>
        <taxon>Bacteria</taxon>
        <taxon>Pseudomonadati</taxon>
        <taxon>Bacteroidota</taxon>
        <taxon>Chitinophagia</taxon>
        <taxon>Chitinophagales</taxon>
        <taxon>Chitinophagaceae</taxon>
        <taxon>Chitinophaga</taxon>
    </lineage>
</organism>
<sequence>MLAIHHFFNRAALLSLLLVVLFSCRKTDNYAQEINDTPYLITGEIPLGPNKTYSGFRSSYLVGDTAMLIGRLFLERPGSRILVGGQPVKIEDQSKLSYIRNEYTKQAESLDIIRFVITQEMGLGDHIPISLVANGQTIQAPEISIRKFAGSMHRTDTTLYVDLLTNWKPANSSLYQQKNRPLINNVNLTSEGDIYFSNNTEIDVYKGGKITQLINVNDQFQENGTTFAIKMIQGSAVAYDGNTLTFSAEVTETIPEAATSYIYRLCKMELATQKITTINRTLVTKGRVTVNEVAGPFEGAIGTLKVVATQLKTDMNGALYFVNNYAPARTDWVNEIDWYSNGWGPSFYYISPTVYANICRVDAGGSVKSIFKLEEFFMGPSYYNIPGRPLELTTDYVLSPDGKTAFGTCAVNSMGSIFKQAAYDLEHDEILMMPKSFYFEPYRFFSYDTAAVTGYHKSEMSFGYSLNDEVYLNHYCFTTEGELLAADGVSIAAVDLVNKSLYCYAGTEMGIGTTNAPWQDQKTGPAKKINFGTETMMIGQDKYGNVIYTGSRSNYNQGVTFYKLHSRK</sequence>
<comment type="caution">
    <text evidence="2">The sequence shown here is derived from an EMBL/GenBank/DDBJ whole genome shotgun (WGS) entry which is preliminary data.</text>
</comment>
<dbReference type="EMBL" id="QFFJ01000001">
    <property type="protein sequence ID" value="RBL92763.1"/>
    <property type="molecule type" value="Genomic_DNA"/>
</dbReference>
<reference evidence="2 3" key="1">
    <citation type="submission" date="2018-05" db="EMBL/GenBank/DDBJ databases">
        <title>Chitinophaga sp. K3CV102501T nov., isolated from isolated from a monsoon evergreen broad-leaved forest soil.</title>
        <authorList>
            <person name="Lv Y."/>
        </authorList>
    </citation>
    <scope>NUCLEOTIDE SEQUENCE [LARGE SCALE GENOMIC DNA]</scope>
    <source>
        <strain evidence="2 3">GDMCC 1.1325</strain>
    </source>
</reference>
<evidence type="ECO:0000313" key="2">
    <source>
        <dbReference type="EMBL" id="RBL92763.1"/>
    </source>
</evidence>
<evidence type="ECO:0008006" key="4">
    <source>
        <dbReference type="Google" id="ProtNLM"/>
    </source>
</evidence>
<dbReference type="RefSeq" id="WP_113615363.1">
    <property type="nucleotide sequence ID" value="NZ_QFFJ01000001.1"/>
</dbReference>
<feature type="chain" id="PRO_5017016821" description="DUF5689 domain-containing protein" evidence="1">
    <location>
        <begin position="32"/>
        <end position="568"/>
    </location>
</feature>
<dbReference type="AlphaFoldDB" id="A0A365Y2D8"/>
<keyword evidence="3" id="KW-1185">Reference proteome</keyword>
<name>A0A365Y2D8_9BACT</name>
<proteinExistence type="predicted"/>
<feature type="signal peptide" evidence="1">
    <location>
        <begin position="1"/>
        <end position="31"/>
    </location>
</feature>
<dbReference type="Proteomes" id="UP000253410">
    <property type="component" value="Unassembled WGS sequence"/>
</dbReference>
<protein>
    <recommendedName>
        <fullName evidence="4">DUF5689 domain-containing protein</fullName>
    </recommendedName>
</protein>
<gene>
    <name evidence="2" type="ORF">DF182_09350</name>
</gene>
<evidence type="ECO:0000313" key="3">
    <source>
        <dbReference type="Proteomes" id="UP000253410"/>
    </source>
</evidence>
<dbReference type="OrthoDB" id="662773at2"/>
<accession>A0A365Y2D8</accession>
<keyword evidence="1" id="KW-0732">Signal</keyword>